<dbReference type="Gene3D" id="3.30.230.10">
    <property type="match status" value="1"/>
</dbReference>
<comment type="function">
    <text evidence="1 7">RNaseP catalyzes the removal of the 5'-leader sequence from pre-tRNA to produce the mature 5'-terminus. It can also cleave other RNA substrates such as 4.5S RNA. The protein component plays an auxiliary but essential role in vivo by binding to the 5'-leader sequence and broadening the substrate specificity of the ribozyme.</text>
</comment>
<dbReference type="SUPFAM" id="SSF54211">
    <property type="entry name" value="Ribosomal protein S5 domain 2-like"/>
    <property type="match status" value="1"/>
</dbReference>
<evidence type="ECO:0000256" key="5">
    <source>
        <dbReference type="ARBA" id="ARBA00022801"/>
    </source>
</evidence>
<dbReference type="InterPro" id="IPR014721">
    <property type="entry name" value="Ribsml_uS5_D2-typ_fold_subgr"/>
</dbReference>
<dbReference type="PROSITE" id="PS00648">
    <property type="entry name" value="RIBONUCLEASE_P"/>
    <property type="match status" value="1"/>
</dbReference>
<accession>A0A809SCN4</accession>
<dbReference type="GO" id="GO:0042781">
    <property type="term" value="F:3'-tRNA processing endoribonuclease activity"/>
    <property type="evidence" value="ECO:0007669"/>
    <property type="project" value="TreeGrafter"/>
</dbReference>
<evidence type="ECO:0000256" key="2">
    <source>
        <dbReference type="ARBA" id="ARBA00022694"/>
    </source>
</evidence>
<evidence type="ECO:0000256" key="7">
    <source>
        <dbReference type="HAMAP-Rule" id="MF_00227"/>
    </source>
</evidence>
<protein>
    <recommendedName>
        <fullName evidence="7 8">Ribonuclease P protein component</fullName>
        <shortName evidence="7">RNase P protein</shortName>
        <shortName evidence="7">RNaseP protein</shortName>
        <ecNumber evidence="7 8">3.1.26.5</ecNumber>
    </recommendedName>
    <alternativeName>
        <fullName evidence="7">Protein C5</fullName>
    </alternativeName>
</protein>
<dbReference type="GO" id="GO:0000049">
    <property type="term" value="F:tRNA binding"/>
    <property type="evidence" value="ECO:0007669"/>
    <property type="project" value="UniProtKB-UniRule"/>
</dbReference>
<evidence type="ECO:0000256" key="1">
    <source>
        <dbReference type="ARBA" id="ARBA00002663"/>
    </source>
</evidence>
<reference evidence="9" key="1">
    <citation type="journal article" name="DNA Res.">
        <title>The physiological potential of anammox bacteria as revealed by their core genome structure.</title>
        <authorList>
            <person name="Okubo T."/>
            <person name="Toyoda A."/>
            <person name="Fukuhara K."/>
            <person name="Uchiyama I."/>
            <person name="Harigaya Y."/>
            <person name="Kuroiwa M."/>
            <person name="Suzuki T."/>
            <person name="Murakami Y."/>
            <person name="Suwa Y."/>
            <person name="Takami H."/>
        </authorList>
    </citation>
    <scope>NUCLEOTIDE SEQUENCE</scope>
    <source>
        <strain evidence="9">317325-3</strain>
    </source>
</reference>
<proteinExistence type="inferred from homology"/>
<evidence type="ECO:0000256" key="8">
    <source>
        <dbReference type="NCBIfam" id="TIGR00188"/>
    </source>
</evidence>
<gene>
    <name evidence="7" type="primary">rnpA</name>
    <name evidence="9" type="ORF">DSYM_31030</name>
</gene>
<dbReference type="NCBIfam" id="TIGR00188">
    <property type="entry name" value="rnpA"/>
    <property type="match status" value="1"/>
</dbReference>
<keyword evidence="5 7" id="KW-0378">Hydrolase</keyword>
<evidence type="ECO:0000313" key="9">
    <source>
        <dbReference type="EMBL" id="BBO22404.1"/>
    </source>
</evidence>
<dbReference type="GO" id="GO:0001682">
    <property type="term" value="P:tRNA 5'-leader removal"/>
    <property type="evidence" value="ECO:0007669"/>
    <property type="project" value="UniProtKB-UniRule"/>
</dbReference>
<comment type="subunit">
    <text evidence="7">Consists of a catalytic RNA component (M1 or rnpB) and a protein subunit.</text>
</comment>
<comment type="catalytic activity">
    <reaction evidence="7">
        <text>Endonucleolytic cleavage of RNA, removing 5'-extranucleotides from tRNA precursor.</text>
        <dbReference type="EC" id="3.1.26.5"/>
    </reaction>
</comment>
<dbReference type="InterPro" id="IPR000100">
    <property type="entry name" value="RNase_P"/>
</dbReference>
<keyword evidence="3 7" id="KW-0540">Nuclease</keyword>
<dbReference type="GO" id="GO:0030677">
    <property type="term" value="C:ribonuclease P complex"/>
    <property type="evidence" value="ECO:0007669"/>
    <property type="project" value="TreeGrafter"/>
</dbReference>
<dbReference type="AlphaFoldDB" id="A0A809SCN4"/>
<dbReference type="Pfam" id="PF00825">
    <property type="entry name" value="Ribonuclease_P"/>
    <property type="match status" value="1"/>
</dbReference>
<dbReference type="KEGG" id="ddz:DSYM_31030"/>
<dbReference type="GO" id="GO:0004526">
    <property type="term" value="F:ribonuclease P activity"/>
    <property type="evidence" value="ECO:0007669"/>
    <property type="project" value="UniProtKB-UniRule"/>
</dbReference>
<evidence type="ECO:0000313" key="10">
    <source>
        <dbReference type="Proteomes" id="UP000662914"/>
    </source>
</evidence>
<keyword evidence="6 7" id="KW-0694">RNA-binding</keyword>
<dbReference type="InterPro" id="IPR020539">
    <property type="entry name" value="RNase_P_CS"/>
</dbReference>
<name>A0A809SCN4_9PROT</name>
<dbReference type="PANTHER" id="PTHR33992">
    <property type="entry name" value="RIBONUCLEASE P PROTEIN COMPONENT"/>
    <property type="match status" value="1"/>
</dbReference>
<dbReference type="HAMAP" id="MF_00227">
    <property type="entry name" value="RNase_P"/>
    <property type="match status" value="1"/>
</dbReference>
<dbReference type="PANTHER" id="PTHR33992:SF1">
    <property type="entry name" value="RIBONUCLEASE P PROTEIN COMPONENT"/>
    <property type="match status" value="1"/>
</dbReference>
<dbReference type="InterPro" id="IPR020568">
    <property type="entry name" value="Ribosomal_Su5_D2-typ_SF"/>
</dbReference>
<evidence type="ECO:0000256" key="6">
    <source>
        <dbReference type="ARBA" id="ARBA00022884"/>
    </source>
</evidence>
<sequence length="147" mass="16792">MVSLCACVRGVGAQSFARAAQKDAPASAHEVTVADVDKGFRGEYRLRKTDDFSSVFAFRKILRGRHFDLLHRPNTAGTARLGVIVAKRFVRSAVNRNLIRRIVRESFRLSRMWLPQSDIVVRVSVRMENLDRQALHDEIEKLFARLQ</sequence>
<keyword evidence="2 7" id="KW-0819">tRNA processing</keyword>
<comment type="similarity">
    <text evidence="7">Belongs to the RnpA family.</text>
</comment>
<organism evidence="9 10">
    <name type="scientific">Candidatus Desulfobacillus denitrificans</name>
    <dbReference type="NCBI Taxonomy" id="2608985"/>
    <lineage>
        <taxon>Bacteria</taxon>
        <taxon>Pseudomonadati</taxon>
        <taxon>Pseudomonadota</taxon>
        <taxon>Betaproteobacteria</taxon>
        <taxon>Candidatus Desulfobacillus</taxon>
    </lineage>
</organism>
<evidence type="ECO:0000256" key="3">
    <source>
        <dbReference type="ARBA" id="ARBA00022722"/>
    </source>
</evidence>
<dbReference type="EC" id="3.1.26.5" evidence="7 8"/>
<dbReference type="EMBL" id="AP021857">
    <property type="protein sequence ID" value="BBO22404.1"/>
    <property type="molecule type" value="Genomic_DNA"/>
</dbReference>
<dbReference type="Proteomes" id="UP000662914">
    <property type="component" value="Chromosome"/>
</dbReference>
<keyword evidence="4 7" id="KW-0255">Endonuclease</keyword>
<evidence type="ECO:0000256" key="4">
    <source>
        <dbReference type="ARBA" id="ARBA00022759"/>
    </source>
</evidence>